<feature type="transmembrane region" description="Helical" evidence="12">
    <location>
        <begin position="275"/>
        <end position="294"/>
    </location>
</feature>
<keyword evidence="3" id="KW-0633">Potassium transport</keyword>
<feature type="compositionally biased region" description="Basic and acidic residues" evidence="11">
    <location>
        <begin position="806"/>
        <end position="827"/>
    </location>
</feature>
<feature type="domain" description="Potassium channel" evidence="14">
    <location>
        <begin position="325"/>
        <end position="400"/>
    </location>
</feature>
<accession>A0A086K5V2</accession>
<feature type="region of interest" description="Disordered" evidence="11">
    <location>
        <begin position="1815"/>
        <end position="1865"/>
    </location>
</feature>
<feature type="compositionally biased region" description="Low complexity" evidence="11">
    <location>
        <begin position="708"/>
        <end position="718"/>
    </location>
</feature>
<keyword evidence="8" id="KW-0406">Ion transport</keyword>
<keyword evidence="6" id="KW-0630">Potassium</keyword>
<feature type="region of interest" description="Disordered" evidence="11">
    <location>
        <begin position="856"/>
        <end position="876"/>
    </location>
</feature>
<dbReference type="InterPro" id="IPR047871">
    <property type="entry name" value="K_chnl_Slo-like"/>
</dbReference>
<feature type="region of interest" description="Disordered" evidence="11">
    <location>
        <begin position="1425"/>
        <end position="1507"/>
    </location>
</feature>
<evidence type="ECO:0000256" key="9">
    <source>
        <dbReference type="ARBA" id="ARBA00023136"/>
    </source>
</evidence>
<feature type="compositionally biased region" description="Basic and acidic residues" evidence="11">
    <location>
        <begin position="2307"/>
        <end position="2316"/>
    </location>
</feature>
<feature type="compositionally biased region" description="Basic and acidic residues" evidence="11">
    <location>
        <begin position="1257"/>
        <end position="1266"/>
    </location>
</feature>
<evidence type="ECO:0000256" key="12">
    <source>
        <dbReference type="SAM" id="Phobius"/>
    </source>
</evidence>
<evidence type="ECO:0000256" key="3">
    <source>
        <dbReference type="ARBA" id="ARBA00022538"/>
    </source>
</evidence>
<dbReference type="OrthoDB" id="10035564at2759"/>
<feature type="compositionally biased region" description="Basic and acidic residues" evidence="11">
    <location>
        <begin position="2065"/>
        <end position="2109"/>
    </location>
</feature>
<dbReference type="GO" id="GO:0005267">
    <property type="term" value="F:potassium channel activity"/>
    <property type="evidence" value="ECO:0007669"/>
    <property type="project" value="UniProtKB-KW"/>
</dbReference>
<dbReference type="VEuPathDB" id="ToxoDB:TGDOM2_238995"/>
<proteinExistence type="predicted"/>
<dbReference type="Gene3D" id="1.10.287.70">
    <property type="match status" value="1"/>
</dbReference>
<feature type="region of interest" description="Disordered" evidence="11">
    <location>
        <begin position="2306"/>
        <end position="2341"/>
    </location>
</feature>
<comment type="subcellular location">
    <subcellularLocation>
        <location evidence="1">Membrane</location>
        <topology evidence="1">Multi-pass membrane protein</topology>
    </subcellularLocation>
</comment>
<evidence type="ECO:0000313" key="15">
    <source>
        <dbReference type="EMBL" id="KFG39770.1"/>
    </source>
</evidence>
<feature type="region of interest" description="Disordered" evidence="11">
    <location>
        <begin position="695"/>
        <end position="837"/>
    </location>
</feature>
<sequence>MGLQVETQSFLLRQIFRLVLDCLVVGVFLGCMAYIATVENTWTTVSARFVPSLLGWATFLSSIFIFEPLYQLYDGITTGQWPSWISRPGAEAHMHGQFSLEKRSGMKAREENLVEPDSQKALFRTKHKALRFNRLVTDFKMRRKLKFRQGFVKASVVRVLYWHHLIRHRIHRVSSRPSFALATVVWNFAWSVSWCLTLQRWRRDSYDDQWDFSMLHGSDYATQEFFLSAATLEFLMIFLQQTEILQMLLWPSFWIEMFTLPPLTVLVYFTFTSVFLNHFIAAEILLLTGWLRWIKTFFMTRFISASVVWGNATKGHVVQLVLGIIFLLTAFAAAMFTSDGVNPESIGDLDRNVYTLKEMFNFWYFGVVTMSTVGYGDISPRTMTGQCFCIAFIVTALIWLPSEFGRLIESLTSRRKVWGRLPLRIDHTAFVLLLGDVEPAQLSTFLQEVRLRRAVPPKIVVLSNHQFEDYRNQMEEAQSGQIRLCLVTGEAGIGGDPSDLLMVQPNHSQGVFVLSSPSALTAYYDRQTLTRLLSLMRLRIDPSHVAVQLCTNVCANIIASMGCLNYSILSDLKMGLIAKALCGHSGIIPLICNLSGSTYPDVPLGKLTKQFPPETLPGLCEYVKGALHSLYAFRVPPCMFGVPFEEICLGLYYCANIICVGIERDPDPRRVDDETAFGCGIGCANVGTLCKRMLERKPQKKSNRRRASASSVSPANSSMPLCLASQSSSDFQTLTPRSRDGSPGVRGEGALPRQGLQADGAHDSDGSRHVSFLPSGNAVNARTRARASPTLRARKRAGGSGSDSGSHGEQREDQRSHPDGLSPERRHTSVSGLKQPKAAPHFCPSLSCCSSVLTPEEANSDSHKTQSSPRDPGLPFYGPSAAQKISFWVNPAGAHYCLSEGDKCVIIAPSVGAAEFLESATVVPWSHVFSSPLGRFVDLLATQPARAAAQAAGQAVALAVDAKEAMQVAITATKDAVGNVARTGSDDEGSAVLSARDDDMLSKKAGGTGTQVTQTLSPKKHRERPNPPGGVAGGARGLTGVGGDPAMPQEGKRDKSFLDKPTQAKTVKGPPDSQGQGDSAGNVQKEGSQEGNKLRNGEETAPGADGQHEGSRHVSGSTHEKCEVEESQVRGRSQPREETPALGMDAGSLVATVDGLQRLRGPDERKQSRLSEGSLQWSRTAEREKTKTAGEEKLEPRGQAKQFSPAAQPSMAFPHSSSTEWGDGLTLENGALGAPVSDSRLSLRPGNSRAVCSASVRESRDARPEAQQRFFSNAEDKAFSTDRSASFTSSPGRKRQRGESNNVEVSYSFPSPSSRKSSWEAEPHSPSSCYRPAYSVHPQAPSDSPAVSSGGSPSNCPKQSIPSLHCLTPPPSGLTALAADGRAASEVSASSIGALAPRLLPLHFAQPAFPLDGDREPANVENVASSLNTERPSEASSWTLDEGGGYVSSRELNRGRRSHDHLLRGERDRDEPGLKTGKSWAKMPAAIPSPLQLREGRTTEISPSAAAGASTVIKRLFSAAAGPGVSDRHPIQAWDDGGDEEATVPVVHVGDQEDDDRDLDPLSVGCAEGGHASTKVVSSFPEAEDDPGEAERSIDAFKKHGSRHSGRDVPERGISRDAAARDEGGVTADPRRSAAVAGNGDSDASEDSSTDESDIFAEPNKSYSDQIFASSYQEARRLIFFNPDRPLILICGWPKHIGGLLMKIKAIGGWNVIVLTAEAPPPWGDLRYVLPFRRFTAIVQARPLSEINLVRAGVLDAKRFFIFPLGLDNTLTATSESIAQQDDRNVILVYLQIKNLLLQKADMLLRLRTSLPQWPGVPGWRGPPRRSGAKTGEAAEAPSRSGTRNLRRRRPQKDSPVAQTSAWPARNDGVFAHPLFQRQAVHQQSSPLLDEGRTEPRGETPEREPVCPRQTPAFGSEDSLRQQSQKRLRVLQSVHRTDYCRQDGPAKTEDRGKGRDRFFHDVSQHSACPEGRNIEGGLQLTNFFPSRRHSSLPVCMKEAKGTCDEGCEERDGQRGWESWGVPTDPESRANEQLGHGLEQCRIVSNLTSGEKGRSALGDLLASATERCREEVQSRRRPSSDLRPEEKEKVEEADTSVKRGQSDRHPHVDRVGQGSTWKETEDDRGEESKRSSTCRRRPADCGSSDFPFASVGSAEIMKIASEASLKTDSSPSCLDTELLPQDFLHGNLELGREFLSDNLASPAGYTDRERVTREGMCAAASTGALQNRESQHLSPPKRRGVSSSPASSLAVSSSCRRRITACLRLSRMANNRETGGHSAAHNRSCGETTDQQTRKEIEGRPAVAEFDNPVRSHKDNGAHASNCAENAASSGEHQGASPLSRHARRNALQNIEAKEEEALMLELHDQNNWRFVNDDEWIDRNVKDYPCYSSATYLLSPEYISGNLFADRMNFSFLTQHPAISPYSVTPQFLSELIGYAFTGNWPGIQLESIPPSSLEEGLTFGDLFRTLLLDKKKIAVGLYRCGVGSLRSYVYTCPPRHCLLESTDRVFVIPVGFPRPPLSPEKVIKRVNAYLAKTVAANSR</sequence>
<feature type="compositionally biased region" description="Polar residues" evidence="11">
    <location>
        <begin position="1170"/>
        <end position="1179"/>
    </location>
</feature>
<keyword evidence="5" id="KW-0631">Potassium channel</keyword>
<feature type="compositionally biased region" description="Basic and acidic residues" evidence="11">
    <location>
        <begin position="2117"/>
        <end position="2129"/>
    </location>
</feature>
<keyword evidence="2" id="KW-0813">Transport</keyword>
<name>A0A086K5V2_TOXGO</name>
<feature type="transmembrane region" description="Helical" evidence="12">
    <location>
        <begin position="49"/>
        <end position="66"/>
    </location>
</feature>
<feature type="compositionally biased region" description="Gly residues" evidence="11">
    <location>
        <begin position="1030"/>
        <end position="1043"/>
    </location>
</feature>
<dbReference type="EMBL" id="AHZU02000821">
    <property type="protein sequence ID" value="KFG39770.1"/>
    <property type="molecule type" value="Genomic_DNA"/>
</dbReference>
<evidence type="ECO:0000256" key="5">
    <source>
        <dbReference type="ARBA" id="ARBA00022826"/>
    </source>
</evidence>
<evidence type="ECO:0000256" key="4">
    <source>
        <dbReference type="ARBA" id="ARBA00022692"/>
    </source>
</evidence>
<keyword evidence="7 12" id="KW-1133">Transmembrane helix</keyword>
<feature type="domain" description="Calcium-activated potassium channel BK alpha subunit" evidence="13">
    <location>
        <begin position="569"/>
        <end position="662"/>
    </location>
</feature>
<feature type="transmembrane region" description="Helical" evidence="12">
    <location>
        <begin position="359"/>
        <end position="376"/>
    </location>
</feature>
<feature type="compositionally biased region" description="Low complexity" evidence="11">
    <location>
        <begin position="1306"/>
        <end position="1316"/>
    </location>
</feature>
<dbReference type="InterPro" id="IPR003929">
    <property type="entry name" value="K_chnl_BK_asu"/>
</dbReference>
<feature type="compositionally biased region" description="Basic and acidic residues" evidence="11">
    <location>
        <begin position="1605"/>
        <end position="1632"/>
    </location>
</feature>
<feature type="compositionally biased region" description="Polar residues" evidence="11">
    <location>
        <begin position="1073"/>
        <end position="1091"/>
    </location>
</feature>
<feature type="region of interest" description="Disordered" evidence="11">
    <location>
        <begin position="1551"/>
        <end position="1656"/>
    </location>
</feature>
<feature type="transmembrane region" description="Helical" evidence="12">
    <location>
        <begin position="179"/>
        <end position="201"/>
    </location>
</feature>
<evidence type="ECO:0000256" key="11">
    <source>
        <dbReference type="SAM" id="MobiDB-lite"/>
    </source>
</evidence>
<feature type="region of interest" description="Disordered" evidence="11">
    <location>
        <begin position="981"/>
        <end position="1373"/>
    </location>
</feature>
<feature type="transmembrane region" description="Helical" evidence="12">
    <location>
        <begin position="18"/>
        <end position="37"/>
    </location>
</feature>
<feature type="compositionally biased region" description="Basic and acidic residues" evidence="11">
    <location>
        <begin position="1160"/>
        <end position="1169"/>
    </location>
</feature>
<keyword evidence="4 12" id="KW-0812">Transmembrane</keyword>
<dbReference type="PANTHER" id="PTHR10027:SF10">
    <property type="entry name" value="SLOWPOKE 2, ISOFORM D"/>
    <property type="match status" value="1"/>
</dbReference>
<feature type="compositionally biased region" description="Basic and acidic residues" evidence="11">
    <location>
        <begin position="1180"/>
        <end position="1198"/>
    </location>
</feature>
<dbReference type="GO" id="GO:0016020">
    <property type="term" value="C:membrane"/>
    <property type="evidence" value="ECO:0007669"/>
    <property type="project" value="UniProtKB-SubCell"/>
</dbReference>
<feature type="compositionally biased region" description="Polar residues" evidence="11">
    <location>
        <begin position="1281"/>
        <end position="1291"/>
    </location>
</feature>
<protein>
    <submittedName>
        <fullName evidence="15">Ion channel protein</fullName>
    </submittedName>
</protein>
<comment type="caution">
    <text evidence="15">The sequence shown here is derived from an EMBL/GenBank/DDBJ whole genome shotgun (WGS) entry which is preliminary data.</text>
</comment>
<evidence type="ECO:0000259" key="13">
    <source>
        <dbReference type="Pfam" id="PF03493"/>
    </source>
</evidence>
<dbReference type="Proteomes" id="UP000028837">
    <property type="component" value="Unassembled WGS sequence"/>
</dbReference>
<evidence type="ECO:0000259" key="14">
    <source>
        <dbReference type="Pfam" id="PF07885"/>
    </source>
</evidence>
<feature type="region of interest" description="Disordered" evidence="11">
    <location>
        <begin position="2271"/>
        <end position="2293"/>
    </location>
</feature>
<feature type="compositionally biased region" description="Basic and acidic residues" evidence="11">
    <location>
        <begin position="1890"/>
        <end position="1906"/>
    </location>
</feature>
<feature type="compositionally biased region" description="Basic and acidic residues" evidence="11">
    <location>
        <begin position="1106"/>
        <end position="1139"/>
    </location>
</feature>
<feature type="compositionally biased region" description="Basic and acidic residues" evidence="11">
    <location>
        <begin position="1589"/>
        <end position="1598"/>
    </location>
</feature>
<feature type="compositionally biased region" description="Polar residues" evidence="11">
    <location>
        <begin position="1341"/>
        <end position="1362"/>
    </location>
</feature>
<dbReference type="SUPFAM" id="SSF81324">
    <property type="entry name" value="Voltage-gated potassium channels"/>
    <property type="match status" value="1"/>
</dbReference>
<reference evidence="15 16" key="1">
    <citation type="submission" date="2014-02" db="EMBL/GenBank/DDBJ databases">
        <authorList>
            <person name="Sibley D."/>
            <person name="Venepally P."/>
            <person name="Karamycheva S."/>
            <person name="Hadjithomas M."/>
            <person name="Khan A."/>
            <person name="Brunk B."/>
            <person name="Roos D."/>
            <person name="Caler E."/>
            <person name="Lorenzi H."/>
        </authorList>
    </citation>
    <scope>NUCLEOTIDE SEQUENCE [LARGE SCALE GENOMIC DNA]</scope>
    <source>
        <strain evidence="15 16">GAB2-2007-GAL-DOM2</strain>
    </source>
</reference>
<feature type="compositionally biased region" description="Basic and acidic residues" evidence="11">
    <location>
        <begin position="1460"/>
        <end position="1473"/>
    </location>
</feature>
<feature type="region of interest" description="Disordered" evidence="11">
    <location>
        <begin position="2013"/>
        <end position="2035"/>
    </location>
</feature>
<evidence type="ECO:0000313" key="16">
    <source>
        <dbReference type="Proteomes" id="UP000028837"/>
    </source>
</evidence>
<feature type="compositionally biased region" description="Polar residues" evidence="11">
    <location>
        <begin position="2322"/>
        <end position="2331"/>
    </location>
</feature>
<dbReference type="PANTHER" id="PTHR10027">
    <property type="entry name" value="CALCIUM-ACTIVATED POTASSIUM CHANNEL ALPHA CHAIN"/>
    <property type="match status" value="1"/>
</dbReference>
<feature type="transmembrane region" description="Helical" evidence="12">
    <location>
        <begin position="315"/>
        <end position="336"/>
    </location>
</feature>
<keyword evidence="10" id="KW-0407">Ion channel</keyword>
<keyword evidence="9 12" id="KW-0472">Membrane</keyword>
<evidence type="ECO:0000256" key="7">
    <source>
        <dbReference type="ARBA" id="ARBA00022989"/>
    </source>
</evidence>
<evidence type="ECO:0000256" key="1">
    <source>
        <dbReference type="ARBA" id="ARBA00004141"/>
    </source>
</evidence>
<dbReference type="Pfam" id="PF03493">
    <property type="entry name" value="BK_channel_a"/>
    <property type="match status" value="1"/>
</dbReference>
<organism evidence="15 16">
    <name type="scientific">Toxoplasma gondii GAB2-2007-GAL-DOM2</name>
    <dbReference type="NCBI Taxonomy" id="1130820"/>
    <lineage>
        <taxon>Eukaryota</taxon>
        <taxon>Sar</taxon>
        <taxon>Alveolata</taxon>
        <taxon>Apicomplexa</taxon>
        <taxon>Conoidasida</taxon>
        <taxon>Coccidia</taxon>
        <taxon>Eucoccidiorida</taxon>
        <taxon>Eimeriorina</taxon>
        <taxon>Sarcocystidae</taxon>
        <taxon>Toxoplasma</taxon>
    </lineage>
</organism>
<feature type="region of interest" description="Disordered" evidence="11">
    <location>
        <begin position="2220"/>
        <end position="2248"/>
    </location>
</feature>
<evidence type="ECO:0000256" key="10">
    <source>
        <dbReference type="ARBA" id="ARBA00023303"/>
    </source>
</evidence>
<feature type="region of interest" description="Disordered" evidence="11">
    <location>
        <begin position="2065"/>
        <end position="2140"/>
    </location>
</feature>
<feature type="transmembrane region" description="Helical" evidence="12">
    <location>
        <begin position="248"/>
        <end position="269"/>
    </location>
</feature>
<evidence type="ECO:0000256" key="6">
    <source>
        <dbReference type="ARBA" id="ARBA00022958"/>
    </source>
</evidence>
<feature type="region of interest" description="Disordered" evidence="11">
    <location>
        <begin position="1521"/>
        <end position="1540"/>
    </location>
</feature>
<feature type="compositionally biased region" description="Polar residues" evidence="11">
    <location>
        <begin position="724"/>
        <end position="736"/>
    </location>
</feature>
<dbReference type="Pfam" id="PF07885">
    <property type="entry name" value="Ion_trans_2"/>
    <property type="match status" value="1"/>
</dbReference>
<evidence type="ECO:0000256" key="2">
    <source>
        <dbReference type="ARBA" id="ARBA00022448"/>
    </source>
</evidence>
<feature type="compositionally biased region" description="Polar residues" evidence="11">
    <location>
        <begin position="1425"/>
        <end position="1439"/>
    </location>
</feature>
<evidence type="ECO:0000256" key="8">
    <source>
        <dbReference type="ARBA" id="ARBA00023065"/>
    </source>
</evidence>
<gene>
    <name evidence="15" type="ORF">TGDOM2_238995</name>
</gene>
<feature type="compositionally biased region" description="Basic residues" evidence="11">
    <location>
        <begin position="698"/>
        <end position="707"/>
    </location>
</feature>
<feature type="transmembrane region" description="Helical" evidence="12">
    <location>
        <begin position="383"/>
        <end position="400"/>
    </location>
</feature>
<dbReference type="InterPro" id="IPR013099">
    <property type="entry name" value="K_chnl_dom"/>
</dbReference>
<feature type="compositionally biased region" description="Acidic residues" evidence="11">
    <location>
        <begin position="1643"/>
        <end position="1655"/>
    </location>
</feature>
<feature type="region of interest" description="Disordered" evidence="11">
    <location>
        <begin position="1881"/>
        <end position="1928"/>
    </location>
</feature>